<evidence type="ECO:0000259" key="1">
    <source>
        <dbReference type="Pfam" id="PF04280"/>
    </source>
</evidence>
<dbReference type="STRING" id="543379.A0A232FCT1"/>
<sequence>MLLKGFQQTILQRNSNYLSVVIRSKSTKSIISNCLARRTKLLRRITSSQSILQCRKNHNDAPNEVRLPALTDDAPVMWPSFFKTLSNFIQCNFVIKPYMDNDFNLPDFLDGTKQALSVVSSALAREDYDSIQDLVDKETLAKIKQKISTLTAEQKQLIEIHKDDVYLTFPYQVGIMFDNDDKANQRFVEIMVIFHSLRGLKRMRAENKEPPLNMGLLPEYQKLMFICNYRFIREYTKGVESSWTVNLINHFMPVNLSK</sequence>
<accession>A0A232FCT1</accession>
<dbReference type="Proteomes" id="UP000215335">
    <property type="component" value="Unassembled WGS sequence"/>
</dbReference>
<dbReference type="PANTHER" id="PTHR13333">
    <property type="entry name" value="M-AAA PROTEASE-INTERACTING PROTEIN 1, MITOCHONDRIAL"/>
    <property type="match status" value="1"/>
</dbReference>
<evidence type="ECO:0000313" key="2">
    <source>
        <dbReference type="EMBL" id="OXU28616.1"/>
    </source>
</evidence>
<evidence type="ECO:0000313" key="3">
    <source>
        <dbReference type="Proteomes" id="UP000215335"/>
    </source>
</evidence>
<dbReference type="SUPFAM" id="SSF54427">
    <property type="entry name" value="NTF2-like"/>
    <property type="match status" value="1"/>
</dbReference>
<keyword evidence="3" id="KW-1185">Reference proteome</keyword>
<dbReference type="Pfam" id="PF04280">
    <property type="entry name" value="Tim44"/>
    <property type="match status" value="1"/>
</dbReference>
<dbReference type="GO" id="GO:0043022">
    <property type="term" value="F:ribosome binding"/>
    <property type="evidence" value="ECO:0007669"/>
    <property type="project" value="TreeGrafter"/>
</dbReference>
<proteinExistence type="predicted"/>
<dbReference type="InterPro" id="IPR032710">
    <property type="entry name" value="NTF2-like_dom_sf"/>
</dbReference>
<dbReference type="GO" id="GO:0005743">
    <property type="term" value="C:mitochondrial inner membrane"/>
    <property type="evidence" value="ECO:0007669"/>
    <property type="project" value="TreeGrafter"/>
</dbReference>
<organism evidence="2 3">
    <name type="scientific">Trichomalopsis sarcophagae</name>
    <dbReference type="NCBI Taxonomy" id="543379"/>
    <lineage>
        <taxon>Eukaryota</taxon>
        <taxon>Metazoa</taxon>
        <taxon>Ecdysozoa</taxon>
        <taxon>Arthropoda</taxon>
        <taxon>Hexapoda</taxon>
        <taxon>Insecta</taxon>
        <taxon>Pterygota</taxon>
        <taxon>Neoptera</taxon>
        <taxon>Endopterygota</taxon>
        <taxon>Hymenoptera</taxon>
        <taxon>Apocrita</taxon>
        <taxon>Proctotrupomorpha</taxon>
        <taxon>Chalcidoidea</taxon>
        <taxon>Pteromalidae</taxon>
        <taxon>Pteromalinae</taxon>
        <taxon>Trichomalopsis</taxon>
    </lineage>
</organism>
<dbReference type="InterPro" id="IPR007379">
    <property type="entry name" value="Tim44-like_dom"/>
</dbReference>
<dbReference type="OrthoDB" id="7249367at2759"/>
<gene>
    <name evidence="2" type="ORF">TSAR_010921</name>
</gene>
<name>A0A232FCT1_9HYME</name>
<dbReference type="AlphaFoldDB" id="A0A232FCT1"/>
<dbReference type="EMBL" id="NNAY01000406">
    <property type="protein sequence ID" value="OXU28616.1"/>
    <property type="molecule type" value="Genomic_DNA"/>
</dbReference>
<dbReference type="GO" id="GO:0032979">
    <property type="term" value="P:protein insertion into mitochondrial inner membrane from matrix"/>
    <property type="evidence" value="ECO:0007669"/>
    <property type="project" value="TreeGrafter"/>
</dbReference>
<dbReference type="PANTHER" id="PTHR13333:SF5">
    <property type="entry name" value="M-AAA PROTEASE-INTERACTING PROTEIN 1, MITOCHONDRIAL"/>
    <property type="match status" value="1"/>
</dbReference>
<feature type="domain" description="Tim44-like" evidence="1">
    <location>
        <begin position="99"/>
        <end position="156"/>
    </location>
</feature>
<reference evidence="2 3" key="1">
    <citation type="journal article" date="2017" name="Curr. Biol.">
        <title>The Evolution of Venom by Co-option of Single-Copy Genes.</title>
        <authorList>
            <person name="Martinson E.O."/>
            <person name="Mrinalini"/>
            <person name="Kelkar Y.D."/>
            <person name="Chang C.H."/>
            <person name="Werren J.H."/>
        </authorList>
    </citation>
    <scope>NUCLEOTIDE SEQUENCE [LARGE SCALE GENOMIC DNA]</scope>
    <source>
        <strain evidence="2 3">Alberta</strain>
        <tissue evidence="2">Whole body</tissue>
    </source>
</reference>
<protein>
    <recommendedName>
        <fullName evidence="1">Tim44-like domain-containing protein</fullName>
    </recommendedName>
</protein>
<comment type="caution">
    <text evidence="2">The sequence shown here is derived from an EMBL/GenBank/DDBJ whole genome shotgun (WGS) entry which is preliminary data.</text>
</comment>